<proteinExistence type="predicted"/>
<evidence type="ECO:0000313" key="2">
    <source>
        <dbReference type="Proteomes" id="UP000235392"/>
    </source>
</evidence>
<reference evidence="1 2" key="1">
    <citation type="submission" date="2017-11" db="EMBL/GenBank/DDBJ databases">
        <title>De novo assembly and phasing of dikaryotic genomes from two isolates of Puccinia coronata f. sp. avenae, the causal agent of oat crown rust.</title>
        <authorList>
            <person name="Miller M.E."/>
            <person name="Zhang Y."/>
            <person name="Omidvar V."/>
            <person name="Sperschneider J."/>
            <person name="Schwessinger B."/>
            <person name="Raley C."/>
            <person name="Palmer J.M."/>
            <person name="Garnica D."/>
            <person name="Upadhyaya N."/>
            <person name="Rathjen J."/>
            <person name="Taylor J.M."/>
            <person name="Park R.F."/>
            <person name="Dodds P.N."/>
            <person name="Hirsch C.D."/>
            <person name="Kianian S.F."/>
            <person name="Figueroa M."/>
        </authorList>
    </citation>
    <scope>NUCLEOTIDE SEQUENCE [LARGE SCALE GENOMIC DNA]</scope>
    <source>
        <strain evidence="1">12SD80</strain>
    </source>
</reference>
<comment type="caution">
    <text evidence="1">The sequence shown here is derived from an EMBL/GenBank/DDBJ whole genome shotgun (WGS) entry which is preliminary data.</text>
</comment>
<name>A0A2N5U2H5_9BASI</name>
<organism evidence="1 2">
    <name type="scientific">Puccinia coronata f. sp. avenae</name>
    <dbReference type="NCBI Taxonomy" id="200324"/>
    <lineage>
        <taxon>Eukaryota</taxon>
        <taxon>Fungi</taxon>
        <taxon>Dikarya</taxon>
        <taxon>Basidiomycota</taxon>
        <taxon>Pucciniomycotina</taxon>
        <taxon>Pucciniomycetes</taxon>
        <taxon>Pucciniales</taxon>
        <taxon>Pucciniaceae</taxon>
        <taxon>Puccinia</taxon>
    </lineage>
</organism>
<dbReference type="EMBL" id="PGCI01000256">
    <property type="protein sequence ID" value="PLW31950.1"/>
    <property type="molecule type" value="Genomic_DNA"/>
</dbReference>
<protein>
    <submittedName>
        <fullName evidence="1">Uncharacterized protein</fullName>
    </submittedName>
</protein>
<evidence type="ECO:0000313" key="1">
    <source>
        <dbReference type="EMBL" id="PLW31950.1"/>
    </source>
</evidence>
<dbReference type="AlphaFoldDB" id="A0A2N5U2H5"/>
<gene>
    <name evidence="1" type="ORF">PCASD_17327</name>
</gene>
<accession>A0A2N5U2H5</accession>
<dbReference type="Proteomes" id="UP000235392">
    <property type="component" value="Unassembled WGS sequence"/>
</dbReference>
<sequence length="144" mass="15518">MNIDQAHYLPNDKVVAKANPALPNEDKAVAEANQALPNNEAVKEANPALPNNEAVNKANPVLPNNEAVNQANQADNARMDSLKEFLKNFTRNLARASVTTLIEQFELFEGLTQHNQAEIFAAAGLLFRPAPNALPGPVPSTCPL</sequence>